<keyword evidence="2" id="KW-1133">Transmembrane helix</keyword>
<dbReference type="PANTHER" id="PTHR36854">
    <property type="entry name" value="CHROMOSOME 9, WHOLE GENOME SHOTGUN SEQUENCE"/>
    <property type="match status" value="1"/>
</dbReference>
<dbReference type="EMBL" id="JBFXLU010000393">
    <property type="protein sequence ID" value="KAL2827650.1"/>
    <property type="molecule type" value="Genomic_DNA"/>
</dbReference>
<feature type="compositionally biased region" description="Polar residues" evidence="1">
    <location>
        <begin position="471"/>
        <end position="484"/>
    </location>
</feature>
<feature type="compositionally biased region" description="Basic and acidic residues" evidence="1">
    <location>
        <begin position="271"/>
        <end position="281"/>
    </location>
</feature>
<feature type="transmembrane region" description="Helical" evidence="2">
    <location>
        <begin position="650"/>
        <end position="668"/>
    </location>
</feature>
<feature type="region of interest" description="Disordered" evidence="1">
    <location>
        <begin position="528"/>
        <end position="553"/>
    </location>
</feature>
<evidence type="ECO:0000256" key="2">
    <source>
        <dbReference type="SAM" id="Phobius"/>
    </source>
</evidence>
<feature type="compositionally biased region" description="Basic and acidic residues" evidence="1">
    <location>
        <begin position="239"/>
        <end position="264"/>
    </location>
</feature>
<sequence>MTSPSPATTRLHITPLNADLLPLVLPALIRPLATEVSFHEIPTFPENNYGYVTLPLMEADKIKKKLNGSILKGRKFKVESAHPQKRRKRDEEDEEDGQNNTSGGKPSSGKKSKKHKAEDNNVVDGYELPSDRKVKRGWTESANDKADRRTKEKKTKSSRDEKSVKCQSKSKYTEKAECLFRTKVPPNRASPEPEKLKKRSKKKNKLSQESVVHEFSKTMTHPTFLRSDDGSKAVTSTFDQDKGWIDESGELKEPAYERIRKDQYRPGQVAGHKEKPKEKANAKPSSETEEPQKSKGKAKGKSKSKAKSAKPGAVVESESEDWTSSSGSSPSEDDISDSENDESDTSSSSNSSDGSEQELKTRVPEKQHRATSNGTEEGQEEGQEKPNPGKADLGKAESEEKPTEVHPLEALFKKPAAEREPDSEPPTQFSFFGQGDEESEDDTIRGGVAPLTPFTKRDLQDRGLRSAAPTPDTSQVAKTINWNPSEHPETFTKLYTNSPVSKPIAGPKEESDFAKWFWENRGDNNRAWKKRRRDAAKDQRQRENRRKGMKGNNPPASFCKCTCFSNSTIIPLDPDKGESSSFNNALQLFTRSEEDIDSLNDKRAGNYRSLSCNDCNRKFCLGYDLPTCKGAKEEDVFTTCFQRDSRKDEAIVFIFIIATGSLLVWALFRPWVQKWIEAARERRSYIPVSESPRL</sequence>
<keyword evidence="2" id="KW-0472">Membrane</keyword>
<evidence type="ECO:0000313" key="4">
    <source>
        <dbReference type="Proteomes" id="UP001610446"/>
    </source>
</evidence>
<organism evidence="3 4">
    <name type="scientific">Aspergillus pseudoustus</name>
    <dbReference type="NCBI Taxonomy" id="1810923"/>
    <lineage>
        <taxon>Eukaryota</taxon>
        <taxon>Fungi</taxon>
        <taxon>Dikarya</taxon>
        <taxon>Ascomycota</taxon>
        <taxon>Pezizomycotina</taxon>
        <taxon>Eurotiomycetes</taxon>
        <taxon>Eurotiomycetidae</taxon>
        <taxon>Eurotiales</taxon>
        <taxon>Aspergillaceae</taxon>
        <taxon>Aspergillus</taxon>
        <taxon>Aspergillus subgen. Nidulantes</taxon>
    </lineage>
</organism>
<evidence type="ECO:0000313" key="3">
    <source>
        <dbReference type="EMBL" id="KAL2827650.1"/>
    </source>
</evidence>
<feature type="compositionally biased region" description="Basic residues" evidence="1">
    <location>
        <begin position="196"/>
        <end position="205"/>
    </location>
</feature>
<evidence type="ECO:0000256" key="1">
    <source>
        <dbReference type="SAM" id="MobiDB-lite"/>
    </source>
</evidence>
<feature type="compositionally biased region" description="Basic and acidic residues" evidence="1">
    <location>
        <begin position="357"/>
        <end position="368"/>
    </location>
</feature>
<feature type="compositionally biased region" description="Basic and acidic residues" evidence="1">
    <location>
        <begin position="455"/>
        <end position="464"/>
    </location>
</feature>
<protein>
    <submittedName>
        <fullName evidence="3">Uncharacterized protein</fullName>
    </submittedName>
</protein>
<dbReference type="Proteomes" id="UP001610446">
    <property type="component" value="Unassembled WGS sequence"/>
</dbReference>
<feature type="compositionally biased region" description="Basic and acidic residues" evidence="1">
    <location>
        <begin position="392"/>
        <end position="422"/>
    </location>
</feature>
<keyword evidence="4" id="KW-1185">Reference proteome</keyword>
<keyword evidence="2" id="KW-0812">Transmembrane</keyword>
<gene>
    <name evidence="3" type="ORF">BJY01DRAFT_241129</name>
</gene>
<accession>A0ABR4IIR5</accession>
<feature type="region of interest" description="Disordered" evidence="1">
    <location>
        <begin position="74"/>
        <end position="487"/>
    </location>
</feature>
<reference evidence="3 4" key="1">
    <citation type="submission" date="2024-07" db="EMBL/GenBank/DDBJ databases">
        <title>Section-level genome sequencing and comparative genomics of Aspergillus sections Usti and Cavernicolus.</title>
        <authorList>
            <consortium name="Lawrence Berkeley National Laboratory"/>
            <person name="Nybo J.L."/>
            <person name="Vesth T.C."/>
            <person name="Theobald S."/>
            <person name="Frisvad J.C."/>
            <person name="Larsen T.O."/>
            <person name="Kjaerboelling I."/>
            <person name="Rothschild-Mancinelli K."/>
            <person name="Lyhne E.K."/>
            <person name="Kogle M.E."/>
            <person name="Barry K."/>
            <person name="Clum A."/>
            <person name="Na H."/>
            <person name="Ledsgaard L."/>
            <person name="Lin J."/>
            <person name="Lipzen A."/>
            <person name="Kuo A."/>
            <person name="Riley R."/>
            <person name="Mondo S."/>
            <person name="Labutti K."/>
            <person name="Haridas S."/>
            <person name="Pangalinan J."/>
            <person name="Salamov A.A."/>
            <person name="Simmons B.A."/>
            <person name="Magnuson J.K."/>
            <person name="Chen J."/>
            <person name="Drula E."/>
            <person name="Henrissat B."/>
            <person name="Wiebenga A."/>
            <person name="Lubbers R.J."/>
            <person name="Gomes A.C."/>
            <person name="Makela M.R."/>
            <person name="Stajich J."/>
            <person name="Grigoriev I.V."/>
            <person name="Mortensen U.H."/>
            <person name="De Vries R.P."/>
            <person name="Baker S.E."/>
            <person name="Andersen M.R."/>
        </authorList>
    </citation>
    <scope>NUCLEOTIDE SEQUENCE [LARGE SCALE GENOMIC DNA]</scope>
    <source>
        <strain evidence="3 4">CBS 123904</strain>
    </source>
</reference>
<proteinExistence type="predicted"/>
<feature type="compositionally biased region" description="Basic residues" evidence="1">
    <location>
        <begin position="294"/>
        <end position="308"/>
    </location>
</feature>
<dbReference type="PANTHER" id="PTHR36854:SF1">
    <property type="entry name" value="TRANSMEMBRANE PROTEIN"/>
    <property type="match status" value="1"/>
</dbReference>
<feature type="compositionally biased region" description="Basic and acidic residues" evidence="1">
    <location>
        <begin position="171"/>
        <end position="180"/>
    </location>
</feature>
<comment type="caution">
    <text evidence="3">The sequence shown here is derived from an EMBL/GenBank/DDBJ whole genome shotgun (WGS) entry which is preliminary data.</text>
</comment>
<name>A0ABR4IIR5_9EURO</name>
<feature type="compositionally biased region" description="Acidic residues" evidence="1">
    <location>
        <begin position="331"/>
        <end position="344"/>
    </location>
</feature>
<feature type="compositionally biased region" description="Basic and acidic residues" evidence="1">
    <location>
        <begin position="142"/>
        <end position="164"/>
    </location>
</feature>
<feature type="compositionally biased region" description="Low complexity" evidence="1">
    <location>
        <begin position="345"/>
        <end position="354"/>
    </location>
</feature>